<dbReference type="Proteomes" id="UP001322277">
    <property type="component" value="Chromosome 2"/>
</dbReference>
<name>A0AAX4I4H7_9PEZI</name>
<dbReference type="KEGG" id="cdet:87939734"/>
<sequence>MPTSAALQFRARNILLASSEARTLRRCRSWTFLVSPPTILLRHLNTSSLPWSKNNRS</sequence>
<keyword evidence="2" id="KW-1185">Reference proteome</keyword>
<organism evidence="1 2">
    <name type="scientific">Colletotrichum destructivum</name>
    <dbReference type="NCBI Taxonomy" id="34406"/>
    <lineage>
        <taxon>Eukaryota</taxon>
        <taxon>Fungi</taxon>
        <taxon>Dikarya</taxon>
        <taxon>Ascomycota</taxon>
        <taxon>Pezizomycotina</taxon>
        <taxon>Sordariomycetes</taxon>
        <taxon>Hypocreomycetidae</taxon>
        <taxon>Glomerellales</taxon>
        <taxon>Glomerellaceae</taxon>
        <taxon>Colletotrichum</taxon>
        <taxon>Colletotrichum destructivum species complex</taxon>
    </lineage>
</organism>
<reference evidence="2" key="1">
    <citation type="journal article" date="2023" name="bioRxiv">
        <title>Complete genome of the Medicago anthracnose fungus, Colletotrichum destructivum, reveals a mini-chromosome-like region within a core chromosome.</title>
        <authorList>
            <person name="Lapalu N."/>
            <person name="Simon A."/>
            <person name="Lu A."/>
            <person name="Plaumann P.-L."/>
            <person name="Amselem J."/>
            <person name="Pigne S."/>
            <person name="Auger A."/>
            <person name="Koch C."/>
            <person name="Dallery J.-F."/>
            <person name="O'Connell R.J."/>
        </authorList>
    </citation>
    <scope>NUCLEOTIDE SEQUENCE [LARGE SCALE GENOMIC DNA]</scope>
    <source>
        <strain evidence="2">CBS 520.97</strain>
    </source>
</reference>
<dbReference type="RefSeq" id="XP_062775441.1">
    <property type="nucleotide sequence ID" value="XM_062919390.1"/>
</dbReference>
<evidence type="ECO:0000313" key="2">
    <source>
        <dbReference type="Proteomes" id="UP001322277"/>
    </source>
</evidence>
<dbReference type="AlphaFoldDB" id="A0AAX4I4H7"/>
<dbReference type="GeneID" id="87939734"/>
<proteinExistence type="predicted"/>
<accession>A0AAX4I4H7</accession>
<dbReference type="EMBL" id="CP137306">
    <property type="protein sequence ID" value="WQF78217.1"/>
    <property type="molecule type" value="Genomic_DNA"/>
</dbReference>
<gene>
    <name evidence="1" type="ORF">CDEST_03231</name>
</gene>
<protein>
    <submittedName>
        <fullName evidence="1">Uncharacterized protein</fullName>
    </submittedName>
</protein>
<evidence type="ECO:0000313" key="1">
    <source>
        <dbReference type="EMBL" id="WQF78217.1"/>
    </source>
</evidence>